<keyword evidence="2" id="KW-1185">Reference proteome</keyword>
<dbReference type="Proteomes" id="UP000004491">
    <property type="component" value="Unassembled WGS sequence"/>
</dbReference>
<evidence type="ECO:0000313" key="1">
    <source>
        <dbReference type="EMBL" id="EGV51955.1"/>
    </source>
</evidence>
<sequence>MPFGWSDIESAYWPDLTLHLVNCDSTRNRKRKHAHLNPAHNDRFPFQVELSRYTNEFLADNRSMLER</sequence>
<accession>G2DBN3</accession>
<organism evidence="1 2">
    <name type="scientific">endosymbiont of Riftia pachyptila</name>
    <name type="common">vent Ph05</name>
    <dbReference type="NCBI Taxonomy" id="1048808"/>
    <lineage>
        <taxon>Bacteria</taxon>
        <taxon>Pseudomonadati</taxon>
        <taxon>Pseudomonadota</taxon>
        <taxon>Gammaproteobacteria</taxon>
        <taxon>sulfur-oxidizing symbionts</taxon>
    </lineage>
</organism>
<dbReference type="RefSeq" id="WP_005959996.1">
    <property type="nucleotide sequence ID" value="NZ_AFOC01000020.1"/>
</dbReference>
<evidence type="ECO:0000313" key="2">
    <source>
        <dbReference type="Proteomes" id="UP000004491"/>
    </source>
</evidence>
<protein>
    <submittedName>
        <fullName evidence="1">Uncharacterized protein</fullName>
    </submittedName>
</protein>
<proteinExistence type="predicted"/>
<name>G2DBN3_9GAMM</name>
<comment type="caution">
    <text evidence="1">The sequence shown here is derived from an EMBL/GenBank/DDBJ whole genome shotgun (WGS) entry which is preliminary data.</text>
</comment>
<dbReference type="AlphaFoldDB" id="G2DBN3"/>
<reference evidence="1" key="1">
    <citation type="journal article" date="2011" name="ISME J.">
        <title>The endosymbionts of the deep-sea tubeworms Riftia pachyptila and Tevnia jerichonana share an identical physiology as revealed by proteogenomic analyses.</title>
        <authorList>
            <person name="Gardebrecht A."/>
            <person name="Markert S."/>
            <person name="Felbeck H."/>
            <person name="Thuermer A."/>
            <person name="Albrecht D."/>
            <person name="Wollherr A."/>
            <person name="Kabisch J."/>
            <person name="Lehmann R."/>
            <person name="Daniel R."/>
            <person name="Liesegang H."/>
            <person name="Hecker M."/>
            <person name="Sievert S.M."/>
            <person name="Schweder T."/>
        </authorList>
    </citation>
    <scope>NUCLEOTIDE SEQUENCE [LARGE SCALE GENOMIC DNA]</scope>
</reference>
<dbReference type="EMBL" id="AFOC01000020">
    <property type="protein sequence ID" value="EGV51955.1"/>
    <property type="molecule type" value="Genomic_DNA"/>
</dbReference>
<gene>
    <name evidence="1" type="ORF">Rifp1Sym_at00080</name>
</gene>